<feature type="compositionally biased region" description="Low complexity" evidence="1">
    <location>
        <begin position="585"/>
        <end position="600"/>
    </location>
</feature>
<dbReference type="Gene3D" id="3.40.50.300">
    <property type="entry name" value="P-loop containing nucleotide triphosphate hydrolases"/>
    <property type="match status" value="1"/>
</dbReference>
<evidence type="ECO:0000313" key="3">
    <source>
        <dbReference type="EMBL" id="KAK3102837.1"/>
    </source>
</evidence>
<dbReference type="Pfam" id="PF00350">
    <property type="entry name" value="Dynamin_N"/>
    <property type="match status" value="1"/>
</dbReference>
<dbReference type="PANTHER" id="PTHR26392:SF92">
    <property type="entry name" value="PROTEIN KINASE DOMAIN-CONTAINING PROTEIN"/>
    <property type="match status" value="1"/>
</dbReference>
<dbReference type="Gene3D" id="1.10.510.10">
    <property type="entry name" value="Transferase(Phosphotransferase) domain 1"/>
    <property type="match status" value="1"/>
</dbReference>
<organism evidence="3 4">
    <name type="scientific">Pinctada imbricata</name>
    <name type="common">Atlantic pearl-oyster</name>
    <name type="synonym">Pinctada martensii</name>
    <dbReference type="NCBI Taxonomy" id="66713"/>
    <lineage>
        <taxon>Eukaryota</taxon>
        <taxon>Metazoa</taxon>
        <taxon>Spiralia</taxon>
        <taxon>Lophotrochozoa</taxon>
        <taxon>Mollusca</taxon>
        <taxon>Bivalvia</taxon>
        <taxon>Autobranchia</taxon>
        <taxon>Pteriomorphia</taxon>
        <taxon>Pterioida</taxon>
        <taxon>Pterioidea</taxon>
        <taxon>Pteriidae</taxon>
        <taxon>Pinctada</taxon>
    </lineage>
</organism>
<evidence type="ECO:0000313" key="4">
    <source>
        <dbReference type="Proteomes" id="UP001186944"/>
    </source>
</evidence>
<dbReference type="PANTHER" id="PTHR26392">
    <property type="entry name" value="MITOGEN-ACTIVATED PROTEIN KINASE KINASE KINASE 7-RELATED"/>
    <property type="match status" value="1"/>
</dbReference>
<dbReference type="InterPro" id="IPR011009">
    <property type="entry name" value="Kinase-like_dom_sf"/>
</dbReference>
<keyword evidence="4" id="KW-1185">Reference proteome</keyword>
<feature type="domain" description="Protein kinase" evidence="2">
    <location>
        <begin position="779"/>
        <end position="1050"/>
    </location>
</feature>
<dbReference type="EMBL" id="VSWD01000005">
    <property type="protein sequence ID" value="KAK3102837.1"/>
    <property type="molecule type" value="Genomic_DNA"/>
</dbReference>
<dbReference type="AlphaFoldDB" id="A0AA88YK56"/>
<dbReference type="SUPFAM" id="SSF52540">
    <property type="entry name" value="P-loop containing nucleoside triphosphate hydrolases"/>
    <property type="match status" value="1"/>
</dbReference>
<dbReference type="Proteomes" id="UP001186944">
    <property type="component" value="Unassembled WGS sequence"/>
</dbReference>
<reference evidence="3" key="1">
    <citation type="submission" date="2019-08" db="EMBL/GenBank/DDBJ databases">
        <title>The improved chromosome-level genome for the pearl oyster Pinctada fucata martensii using PacBio sequencing and Hi-C.</title>
        <authorList>
            <person name="Zheng Z."/>
        </authorList>
    </citation>
    <scope>NUCLEOTIDE SEQUENCE</scope>
    <source>
        <strain evidence="3">ZZ-2019</strain>
        <tissue evidence="3">Adductor muscle</tissue>
    </source>
</reference>
<feature type="compositionally biased region" description="Polar residues" evidence="1">
    <location>
        <begin position="601"/>
        <end position="610"/>
    </location>
</feature>
<dbReference type="GO" id="GO:0005524">
    <property type="term" value="F:ATP binding"/>
    <property type="evidence" value="ECO:0007669"/>
    <property type="project" value="InterPro"/>
</dbReference>
<dbReference type="InterPro" id="IPR045063">
    <property type="entry name" value="Dynamin_N"/>
</dbReference>
<evidence type="ECO:0000259" key="2">
    <source>
        <dbReference type="PROSITE" id="PS50011"/>
    </source>
</evidence>
<dbReference type="Pfam" id="PF00069">
    <property type="entry name" value="Pkinase"/>
    <property type="match status" value="1"/>
</dbReference>
<evidence type="ECO:0000256" key="1">
    <source>
        <dbReference type="SAM" id="MobiDB-lite"/>
    </source>
</evidence>
<dbReference type="InterPro" id="IPR000719">
    <property type="entry name" value="Prot_kinase_dom"/>
</dbReference>
<dbReference type="SUPFAM" id="SSF56112">
    <property type="entry name" value="Protein kinase-like (PK-like)"/>
    <property type="match status" value="1"/>
</dbReference>
<dbReference type="InterPro" id="IPR027417">
    <property type="entry name" value="P-loop_NTPase"/>
</dbReference>
<comment type="caution">
    <text evidence="3">The sequence shown here is derived from an EMBL/GenBank/DDBJ whole genome shotgun (WGS) entry which is preliminary data.</text>
</comment>
<dbReference type="GO" id="GO:0004672">
    <property type="term" value="F:protein kinase activity"/>
    <property type="evidence" value="ECO:0007669"/>
    <property type="project" value="InterPro"/>
</dbReference>
<dbReference type="SMART" id="SM00220">
    <property type="entry name" value="S_TKc"/>
    <property type="match status" value="1"/>
</dbReference>
<sequence length="1074" mass="122494">MESRHRRESYVNYGMETIAGLSFDSTGDIQEEIEEDDLDELFDKMDSLGIDASGLDDIEEFRERIRLHFETADSKESFFDKILQNLTDHSQDDTNKRKVLKTLLRSCQSSFKKFYKERISSSGREYSEGSKEIENLLITEGKTKDLNSDLTEKITKIDSNECIIVVSGETSAGKSSFLNLLIGERGLLPEHTLSCTSVITRLSYGEKPSVRVVKKDKSHDDIALKAGEPVGAQIDEILFHRKEEDRERGHDIQEVQLKVPIPLLKSGLVLVDSPGIGENEAMDAIIGEFVQTNHIMGFIYLIKSDQAGGVQEDRIGNLLKLIITTEKAKGELHGMGFDPKSAIFVCNLWDLIKQNEREVVYKNIVSRLSSYWPAITEQQVIPFSTKKARDELKINRKYVTTEYRNILCALEALFSASLDRRVHSTYRWMESILKRMTKHLKTLVNRIDTSEDDLALKLEKIRVKLTSLQDKSIRIFDDLKDNIAKTAENIHEQFLKYLALPQVRIRIVSWRIDEVPDPEQTTSWDEAKASIYQSTKARISKELAVWEKEKGIIQNLRDDLQKDIRLELSLLESEIEDISDDLESDSASSASPLGDDLSASQNPRHSTRRQTVTAANFAADLTSSMPIGFVARYLNPLGSAFGEIMSSSSNRLKEYQNKPCRVANEKSDRFLKYLLNTPQGNEVLKTFIENTLEGPKELLSGIEKRIPSIVNTNMELMDQILRSKRNTKESRSVYEEMMEGLESLKMELTEYGKGEIFVTDFKATAISICDSTDESGKRTMQVSDFIRGSSAESFREESRGLWTMMENGVLDNKRDILIRMYMVSAKVDHTYSEVSKLRFLKHENIADFLGIHNMGNAVPAFIYDDSATGRMKTLYQFFKYSKPVKDVVPEILEQTVKGIDYLHRRNLVHMELNIYTVTINGSGTVKLTGGCLPRRAALPSDRESLQISYFVYLSPDVLNGETYLACDDVYSLCLLIYELCVVRKPFLEQRKWSIDEFITRVNPYSMLGMQEFIKCFDPTLGKLIERGIDIRVDHRPRVDEFLKPLSTPFSFVSAADEVHYSQSRLRRSSSKNNS</sequence>
<gene>
    <name evidence="3" type="ORF">FSP39_014308</name>
</gene>
<accession>A0AA88YK56</accession>
<dbReference type="PROSITE" id="PS50011">
    <property type="entry name" value="PROTEIN_KINASE_DOM"/>
    <property type="match status" value="1"/>
</dbReference>
<proteinExistence type="predicted"/>
<feature type="region of interest" description="Disordered" evidence="1">
    <location>
        <begin position="581"/>
        <end position="610"/>
    </location>
</feature>
<name>A0AA88YK56_PINIB</name>
<protein>
    <recommendedName>
        <fullName evidence="2">Protein kinase domain-containing protein</fullName>
    </recommendedName>
</protein>